<dbReference type="EMBL" id="JAHLPM010000002">
    <property type="protein sequence ID" value="MBU5436994.1"/>
    <property type="molecule type" value="Genomic_DNA"/>
</dbReference>
<dbReference type="InterPro" id="IPR006879">
    <property type="entry name" value="YdjC-like"/>
</dbReference>
<evidence type="ECO:0000313" key="1">
    <source>
        <dbReference type="EMBL" id="MBU5436994.1"/>
    </source>
</evidence>
<dbReference type="RefSeq" id="WP_216516667.1">
    <property type="nucleotide sequence ID" value="NZ_JAHLPM010000002.1"/>
</dbReference>
<sequence>MGNVIFNADDFGYSRAINMGIIDAHKHGILTSTTLMANTPGFEHAVELSKENPNLGIGVHLTLTHGRPLLEGHKTIVKEDGSFRNIAFYERTNFVVDPEEVYAEWDAQIQKVIKAGIVPTHLDSHHHAHTFGINREIVIELARKYNLPVRNNLSLPDDIRHTNRFEMNFDFVGRNSELRQEKYLENLIEDFKRFETTEVMCHPGYLDYEVLSTSSLTENRVKILNFIINSQFSRKLKENKDITLATYNCLK</sequence>
<gene>
    <name evidence="1" type="primary">chbG</name>
    <name evidence="1" type="ORF">KQI42_03170</name>
</gene>
<reference evidence="1 2" key="1">
    <citation type="submission" date="2021-06" db="EMBL/GenBank/DDBJ databases">
        <authorList>
            <person name="Sun Q."/>
            <person name="Li D."/>
        </authorList>
    </citation>
    <scope>NUCLEOTIDE SEQUENCE [LARGE SCALE GENOMIC DNA]</scope>
    <source>
        <strain evidence="1 2">MSJ-40</strain>
    </source>
</reference>
<dbReference type="EC" id="3.5.1.105" evidence="1"/>
<keyword evidence="2" id="KW-1185">Reference proteome</keyword>
<organism evidence="1 2">
    <name type="scientific">Tissierella simiarum</name>
    <dbReference type="NCBI Taxonomy" id="2841534"/>
    <lineage>
        <taxon>Bacteria</taxon>
        <taxon>Bacillati</taxon>
        <taxon>Bacillota</taxon>
        <taxon>Tissierellia</taxon>
        <taxon>Tissierellales</taxon>
        <taxon>Tissierellaceae</taxon>
        <taxon>Tissierella</taxon>
    </lineage>
</organism>
<evidence type="ECO:0000313" key="2">
    <source>
        <dbReference type="Proteomes" id="UP000749471"/>
    </source>
</evidence>
<dbReference type="GO" id="GO:0036311">
    <property type="term" value="F:chitin disaccharide deacetylase activity"/>
    <property type="evidence" value="ECO:0007669"/>
    <property type="project" value="UniProtKB-EC"/>
</dbReference>
<dbReference type="PANTHER" id="PTHR31609:SF1">
    <property type="entry name" value="CARBOHYDRATE DEACETYLASE"/>
    <property type="match status" value="1"/>
</dbReference>
<dbReference type="InterPro" id="IPR022948">
    <property type="entry name" value="COD_ChbG_bac"/>
</dbReference>
<dbReference type="Proteomes" id="UP000749471">
    <property type="component" value="Unassembled WGS sequence"/>
</dbReference>
<dbReference type="NCBIfam" id="NF002559">
    <property type="entry name" value="PRK02134.1"/>
    <property type="match status" value="1"/>
</dbReference>
<proteinExistence type="predicted"/>
<dbReference type="CDD" id="cd10803">
    <property type="entry name" value="YdjC_EF3048_like"/>
    <property type="match status" value="1"/>
</dbReference>
<comment type="caution">
    <text evidence="1">The sequence shown here is derived from an EMBL/GenBank/DDBJ whole genome shotgun (WGS) entry which is preliminary data.</text>
</comment>
<protein>
    <submittedName>
        <fullName evidence="1">Chitin disaccharide deacetylase</fullName>
        <ecNumber evidence="1">3.5.1.105</ecNumber>
    </submittedName>
</protein>
<name>A0ABS6E264_9FIRM</name>
<dbReference type="Pfam" id="PF04794">
    <property type="entry name" value="YdjC"/>
    <property type="match status" value="1"/>
</dbReference>
<accession>A0ABS6E264</accession>
<keyword evidence="1" id="KW-0378">Hydrolase</keyword>
<dbReference type="PANTHER" id="PTHR31609">
    <property type="entry name" value="YDJC DEACETYLASE FAMILY MEMBER"/>
    <property type="match status" value="1"/>
</dbReference>